<evidence type="ECO:0000313" key="2">
    <source>
        <dbReference type="EMBL" id="JAH62483.1"/>
    </source>
</evidence>
<dbReference type="AlphaFoldDB" id="A0A0E9UBY7"/>
<proteinExistence type="predicted"/>
<keyword evidence="1" id="KW-1133">Transmembrane helix</keyword>
<accession>A0A0E9UBY7</accession>
<reference evidence="2" key="1">
    <citation type="submission" date="2014-11" db="EMBL/GenBank/DDBJ databases">
        <authorList>
            <person name="Amaro Gonzalez C."/>
        </authorList>
    </citation>
    <scope>NUCLEOTIDE SEQUENCE</scope>
</reference>
<feature type="transmembrane region" description="Helical" evidence="1">
    <location>
        <begin position="6"/>
        <end position="29"/>
    </location>
</feature>
<reference evidence="2" key="2">
    <citation type="journal article" date="2015" name="Fish Shellfish Immunol.">
        <title>Early steps in the European eel (Anguilla anguilla)-Vibrio vulnificus interaction in the gills: Role of the RtxA13 toxin.</title>
        <authorList>
            <person name="Callol A."/>
            <person name="Pajuelo D."/>
            <person name="Ebbesson L."/>
            <person name="Teles M."/>
            <person name="MacKenzie S."/>
            <person name="Amaro C."/>
        </authorList>
    </citation>
    <scope>NUCLEOTIDE SEQUENCE</scope>
</reference>
<name>A0A0E9UBY7_ANGAN</name>
<keyword evidence="1" id="KW-0812">Transmembrane</keyword>
<dbReference type="EMBL" id="GBXM01046094">
    <property type="protein sequence ID" value="JAH62483.1"/>
    <property type="molecule type" value="Transcribed_RNA"/>
</dbReference>
<protein>
    <submittedName>
        <fullName evidence="2">Uncharacterized protein</fullName>
    </submittedName>
</protein>
<sequence>MYIVAAFLGVKILIVGLTLTLFCCGLVLIEHPDCQEQFCPKHLMLWLGLQNSGNIQGWKLSMGINRNLWELAGNNGNKIEI</sequence>
<organism evidence="2">
    <name type="scientific">Anguilla anguilla</name>
    <name type="common">European freshwater eel</name>
    <name type="synonym">Muraena anguilla</name>
    <dbReference type="NCBI Taxonomy" id="7936"/>
    <lineage>
        <taxon>Eukaryota</taxon>
        <taxon>Metazoa</taxon>
        <taxon>Chordata</taxon>
        <taxon>Craniata</taxon>
        <taxon>Vertebrata</taxon>
        <taxon>Euteleostomi</taxon>
        <taxon>Actinopterygii</taxon>
        <taxon>Neopterygii</taxon>
        <taxon>Teleostei</taxon>
        <taxon>Anguilliformes</taxon>
        <taxon>Anguillidae</taxon>
        <taxon>Anguilla</taxon>
    </lineage>
</organism>
<keyword evidence="1" id="KW-0472">Membrane</keyword>
<evidence type="ECO:0000256" key="1">
    <source>
        <dbReference type="SAM" id="Phobius"/>
    </source>
</evidence>